<dbReference type="Proteomes" id="UP000271624">
    <property type="component" value="Unassembled WGS sequence"/>
</dbReference>
<dbReference type="AlphaFoldDB" id="A0A3S1AHJ6"/>
<protein>
    <submittedName>
        <fullName evidence="1">Uncharacterized protein</fullName>
    </submittedName>
</protein>
<dbReference type="EMBL" id="RSCL01000022">
    <property type="protein sequence ID" value="RUT00826.1"/>
    <property type="molecule type" value="Genomic_DNA"/>
</dbReference>
<accession>A0A3S1AHJ6</accession>
<name>A0A3S1AHJ6_9CYAN</name>
<comment type="caution">
    <text evidence="1">The sequence shown here is derived from an EMBL/GenBank/DDBJ whole genome shotgun (WGS) entry which is preliminary data.</text>
</comment>
<gene>
    <name evidence="1" type="ORF">DSM106972_072350</name>
</gene>
<dbReference type="RefSeq" id="WP_127085350.1">
    <property type="nucleotide sequence ID" value="NZ_RSCL01000022.1"/>
</dbReference>
<organism evidence="1 2">
    <name type="scientific">Dulcicalothrix desertica PCC 7102</name>
    <dbReference type="NCBI Taxonomy" id="232991"/>
    <lineage>
        <taxon>Bacteria</taxon>
        <taxon>Bacillati</taxon>
        <taxon>Cyanobacteriota</taxon>
        <taxon>Cyanophyceae</taxon>
        <taxon>Nostocales</taxon>
        <taxon>Calotrichaceae</taxon>
        <taxon>Dulcicalothrix</taxon>
    </lineage>
</organism>
<dbReference type="OrthoDB" id="462801at2"/>
<proteinExistence type="predicted"/>
<reference evidence="1" key="2">
    <citation type="journal article" date="2019" name="Genome Biol. Evol.">
        <title>Day and night: Metabolic profiles and evolutionary relationships of six axenic non-marine cyanobacteria.</title>
        <authorList>
            <person name="Will S.E."/>
            <person name="Henke P."/>
            <person name="Boedeker C."/>
            <person name="Huang S."/>
            <person name="Brinkmann H."/>
            <person name="Rohde M."/>
            <person name="Jarek M."/>
            <person name="Friedl T."/>
            <person name="Seufert S."/>
            <person name="Schumacher M."/>
            <person name="Overmann J."/>
            <person name="Neumann-Schaal M."/>
            <person name="Petersen J."/>
        </authorList>
    </citation>
    <scope>NUCLEOTIDE SEQUENCE [LARGE SCALE GENOMIC DNA]</scope>
    <source>
        <strain evidence="1">PCC 7102</strain>
    </source>
</reference>
<reference evidence="1" key="1">
    <citation type="submission" date="2018-12" db="EMBL/GenBank/DDBJ databases">
        <authorList>
            <person name="Will S."/>
            <person name="Neumann-Schaal M."/>
            <person name="Henke P."/>
        </authorList>
    </citation>
    <scope>NUCLEOTIDE SEQUENCE</scope>
    <source>
        <strain evidence="1">PCC 7102</strain>
    </source>
</reference>
<sequence length="151" mass="16776">MNLKQFASIGILVTGLGFLGLESVDAKTPLQTSSYTVSQTIKPSPIYETFKLTHSFDGIVYESVLKMEGHSGVMRTRYFNPLTRKTTVVRQTMKLDSTPQGLVIYGYNPVDDVTNKPISYSPDNYLISIRPDGSVFLHCDDQGQCSNVDVE</sequence>
<evidence type="ECO:0000313" key="1">
    <source>
        <dbReference type="EMBL" id="RUT00826.1"/>
    </source>
</evidence>
<evidence type="ECO:0000313" key="2">
    <source>
        <dbReference type="Proteomes" id="UP000271624"/>
    </source>
</evidence>
<keyword evidence="2" id="KW-1185">Reference proteome</keyword>